<dbReference type="KEGG" id="ctae:BGI42_05235"/>
<dbReference type="PROSITE" id="PS51257">
    <property type="entry name" value="PROKAR_LIPOPROTEIN"/>
    <property type="match status" value="1"/>
</dbReference>
<reference evidence="4" key="1">
    <citation type="submission" date="2016-09" db="EMBL/GenBank/DDBJ databases">
        <title>Genomics of Clostridium taeniosporum, an organism which forms endospores with ribbon-like appendages.</title>
        <authorList>
            <person name="Walker J.R."/>
        </authorList>
    </citation>
    <scope>NUCLEOTIDE SEQUENCE [LARGE SCALE GENOMIC DNA]</scope>
    <source>
        <strain evidence="4">1/k</strain>
    </source>
</reference>
<dbReference type="Proteomes" id="UP000094652">
    <property type="component" value="Chromosome"/>
</dbReference>
<feature type="region of interest" description="Disordered" evidence="1">
    <location>
        <begin position="22"/>
        <end position="62"/>
    </location>
</feature>
<evidence type="ECO:0000313" key="4">
    <source>
        <dbReference type="Proteomes" id="UP000094652"/>
    </source>
</evidence>
<evidence type="ECO:0000256" key="1">
    <source>
        <dbReference type="SAM" id="MobiDB-lite"/>
    </source>
</evidence>
<dbReference type="AlphaFoldDB" id="A0A1D7XIL2"/>
<sequence length="214" mass="24000">MVKKLILAAVLMLSIGLVGCSSNSATNNNPKDNTVVENPKTDNEADIKKDNPAGSSKDEKNDTKKQTEAFFIYTEDANNMEIKEISTIQLDKNLSLEDKLKELSKALSEKVFNNLPIEVKSIDNVDGKKIAVINLNESEANKNVTNNADLKKPNWAVNKLQGSTGGEITENSLFETFLQEKYKGEWIDGVKFLYKDEPIEFEHTPNLSEIKYRK</sequence>
<name>A0A1D7XIL2_9CLOT</name>
<organism evidence="3 4">
    <name type="scientific">Clostridium taeniosporum</name>
    <dbReference type="NCBI Taxonomy" id="394958"/>
    <lineage>
        <taxon>Bacteria</taxon>
        <taxon>Bacillati</taxon>
        <taxon>Bacillota</taxon>
        <taxon>Clostridia</taxon>
        <taxon>Eubacteriales</taxon>
        <taxon>Clostridiaceae</taxon>
        <taxon>Clostridium</taxon>
    </lineage>
</organism>
<feature type="compositionally biased region" description="Basic and acidic residues" evidence="1">
    <location>
        <begin position="39"/>
        <end position="62"/>
    </location>
</feature>
<accession>A0A1D7XIL2</accession>
<dbReference type="STRING" id="394958.BGI42_05235"/>
<evidence type="ECO:0000313" key="3">
    <source>
        <dbReference type="EMBL" id="AOR23165.1"/>
    </source>
</evidence>
<protein>
    <recommendedName>
        <fullName evidence="5">Lipoprotein</fullName>
    </recommendedName>
</protein>
<keyword evidence="4" id="KW-1185">Reference proteome</keyword>
<keyword evidence="2" id="KW-0732">Signal</keyword>
<feature type="signal peptide" evidence="2">
    <location>
        <begin position="1"/>
        <end position="24"/>
    </location>
</feature>
<dbReference type="RefSeq" id="WP_069679320.1">
    <property type="nucleotide sequence ID" value="NZ_CP017253.2"/>
</dbReference>
<gene>
    <name evidence="3" type="ORF">BGI42_05235</name>
</gene>
<evidence type="ECO:0000256" key="2">
    <source>
        <dbReference type="SAM" id="SignalP"/>
    </source>
</evidence>
<evidence type="ECO:0008006" key="5">
    <source>
        <dbReference type="Google" id="ProtNLM"/>
    </source>
</evidence>
<feature type="chain" id="PRO_5009101989" description="Lipoprotein" evidence="2">
    <location>
        <begin position="25"/>
        <end position="214"/>
    </location>
</feature>
<proteinExistence type="predicted"/>
<feature type="compositionally biased region" description="Polar residues" evidence="1">
    <location>
        <begin position="22"/>
        <end position="36"/>
    </location>
</feature>
<dbReference type="EMBL" id="CP017253">
    <property type="protein sequence ID" value="AOR23165.1"/>
    <property type="molecule type" value="Genomic_DNA"/>
</dbReference>
<dbReference type="OrthoDB" id="1931306at2"/>